<feature type="transmembrane region" description="Helical" evidence="7">
    <location>
        <begin position="386"/>
        <end position="407"/>
    </location>
</feature>
<evidence type="ECO:0000256" key="3">
    <source>
        <dbReference type="ARBA" id="ARBA00022692"/>
    </source>
</evidence>
<dbReference type="EMBL" id="JBHSTZ010000026">
    <property type="protein sequence ID" value="MFC6381689.1"/>
    <property type="molecule type" value="Genomic_DNA"/>
</dbReference>
<keyword evidence="3 7" id="KW-0812">Transmembrane</keyword>
<keyword evidence="2" id="KW-1003">Cell membrane</keyword>
<feature type="compositionally biased region" description="Basic and acidic residues" evidence="6">
    <location>
        <begin position="13"/>
        <end position="22"/>
    </location>
</feature>
<feature type="transmembrane region" description="Helical" evidence="7">
    <location>
        <begin position="299"/>
        <end position="318"/>
    </location>
</feature>
<feature type="transmembrane region" description="Helical" evidence="7">
    <location>
        <begin position="233"/>
        <end position="254"/>
    </location>
</feature>
<feature type="transmembrane region" description="Helical" evidence="7">
    <location>
        <begin position="266"/>
        <end position="287"/>
    </location>
</feature>
<evidence type="ECO:0000256" key="6">
    <source>
        <dbReference type="SAM" id="MobiDB-lite"/>
    </source>
</evidence>
<dbReference type="InterPro" id="IPR036259">
    <property type="entry name" value="MFS_trans_sf"/>
</dbReference>
<keyword evidence="5 7" id="KW-0472">Membrane</keyword>
<protein>
    <submittedName>
        <fullName evidence="9">MFS transporter</fullName>
    </submittedName>
</protein>
<evidence type="ECO:0000256" key="5">
    <source>
        <dbReference type="ARBA" id="ARBA00023136"/>
    </source>
</evidence>
<dbReference type="InterPro" id="IPR050189">
    <property type="entry name" value="MFS_Efflux_Transporters"/>
</dbReference>
<dbReference type="PROSITE" id="PS50850">
    <property type="entry name" value="MFS"/>
    <property type="match status" value="1"/>
</dbReference>
<dbReference type="SUPFAM" id="SSF103473">
    <property type="entry name" value="MFS general substrate transporter"/>
    <property type="match status" value="1"/>
</dbReference>
<keyword evidence="4 7" id="KW-1133">Transmembrane helix</keyword>
<comment type="caution">
    <text evidence="9">The sequence shown here is derived from an EMBL/GenBank/DDBJ whole genome shotgun (WGS) entry which is preliminary data.</text>
</comment>
<reference evidence="10" key="1">
    <citation type="journal article" date="2019" name="Int. J. Syst. Evol. Microbiol.">
        <title>The Global Catalogue of Microorganisms (GCM) 10K type strain sequencing project: providing services to taxonomists for standard genome sequencing and annotation.</title>
        <authorList>
            <consortium name="The Broad Institute Genomics Platform"/>
            <consortium name="The Broad Institute Genome Sequencing Center for Infectious Disease"/>
            <person name="Wu L."/>
            <person name="Ma J."/>
        </authorList>
    </citation>
    <scope>NUCLEOTIDE SEQUENCE [LARGE SCALE GENOMIC DNA]</scope>
    <source>
        <strain evidence="10">CCM 2050</strain>
    </source>
</reference>
<dbReference type="CDD" id="cd17324">
    <property type="entry name" value="MFS_NepI_like"/>
    <property type="match status" value="1"/>
</dbReference>
<evidence type="ECO:0000256" key="7">
    <source>
        <dbReference type="SAM" id="Phobius"/>
    </source>
</evidence>
<dbReference type="InterPro" id="IPR020846">
    <property type="entry name" value="MFS_dom"/>
</dbReference>
<name>A0ABW1W6I1_9GAMM</name>
<evidence type="ECO:0000313" key="10">
    <source>
        <dbReference type="Proteomes" id="UP001596264"/>
    </source>
</evidence>
<evidence type="ECO:0000256" key="2">
    <source>
        <dbReference type="ARBA" id="ARBA00022475"/>
    </source>
</evidence>
<feature type="transmembrane region" description="Helical" evidence="7">
    <location>
        <begin position="34"/>
        <end position="60"/>
    </location>
</feature>
<dbReference type="PANTHER" id="PTHR43124:SF3">
    <property type="entry name" value="CHLORAMPHENICOL EFFLUX PUMP RV0191"/>
    <property type="match status" value="1"/>
</dbReference>
<feature type="transmembrane region" description="Helical" evidence="7">
    <location>
        <begin position="190"/>
        <end position="212"/>
    </location>
</feature>
<comment type="subcellular location">
    <subcellularLocation>
        <location evidence="1">Cell membrane</location>
        <topology evidence="1">Multi-pass membrane protein</topology>
    </subcellularLocation>
</comment>
<dbReference type="PANTHER" id="PTHR43124">
    <property type="entry name" value="PURINE EFFLUX PUMP PBUE"/>
    <property type="match status" value="1"/>
</dbReference>
<dbReference type="Gene3D" id="1.20.1250.20">
    <property type="entry name" value="MFS general substrate transporter like domains"/>
    <property type="match status" value="1"/>
</dbReference>
<dbReference type="Pfam" id="PF07690">
    <property type="entry name" value="MFS_1"/>
    <property type="match status" value="1"/>
</dbReference>
<dbReference type="RefSeq" id="WP_201563616.1">
    <property type="nucleotide sequence ID" value="NZ_CAJGZK010000016.1"/>
</dbReference>
<feature type="transmembrane region" description="Helical" evidence="7">
    <location>
        <begin position="324"/>
        <end position="347"/>
    </location>
</feature>
<evidence type="ECO:0000313" key="9">
    <source>
        <dbReference type="EMBL" id="MFC6381689.1"/>
    </source>
</evidence>
<feature type="transmembrane region" description="Helical" evidence="7">
    <location>
        <begin position="124"/>
        <end position="145"/>
    </location>
</feature>
<proteinExistence type="predicted"/>
<feature type="transmembrane region" description="Helical" evidence="7">
    <location>
        <begin position="157"/>
        <end position="178"/>
    </location>
</feature>
<gene>
    <name evidence="9" type="ORF">ACFP58_09515</name>
</gene>
<feature type="region of interest" description="Disordered" evidence="6">
    <location>
        <begin position="1"/>
        <end position="24"/>
    </location>
</feature>
<keyword evidence="10" id="KW-1185">Reference proteome</keyword>
<evidence type="ECO:0000256" key="1">
    <source>
        <dbReference type="ARBA" id="ARBA00004651"/>
    </source>
</evidence>
<accession>A0ABW1W6I1</accession>
<evidence type="ECO:0000259" key="8">
    <source>
        <dbReference type="PROSITE" id="PS50850"/>
    </source>
</evidence>
<dbReference type="Proteomes" id="UP001596264">
    <property type="component" value="Unassembled WGS sequence"/>
</dbReference>
<feature type="transmembrane region" description="Helical" evidence="7">
    <location>
        <begin position="72"/>
        <end position="93"/>
    </location>
</feature>
<evidence type="ECO:0000256" key="4">
    <source>
        <dbReference type="ARBA" id="ARBA00022989"/>
    </source>
</evidence>
<feature type="domain" description="Major facilitator superfamily (MFS) profile" evidence="8">
    <location>
        <begin position="34"/>
        <end position="412"/>
    </location>
</feature>
<organism evidence="9 10">
    <name type="scientific">Psychrobacter glacincola</name>
    <dbReference type="NCBI Taxonomy" id="56810"/>
    <lineage>
        <taxon>Bacteria</taxon>
        <taxon>Pseudomonadati</taxon>
        <taxon>Pseudomonadota</taxon>
        <taxon>Gammaproteobacteria</taxon>
        <taxon>Moraxellales</taxon>
        <taxon>Moraxellaceae</taxon>
        <taxon>Psychrobacter</taxon>
    </lineage>
</organism>
<dbReference type="InterPro" id="IPR011701">
    <property type="entry name" value="MFS"/>
</dbReference>
<sequence>MTVNDSADATEPNFEHQPKRPPEPSMSLVRQWMAILSVSFGAFALVTSEFLPVGILTLIAQDLNISEGSAGLMITVPAISGAVAAPLVAVWFSHIQRQRILWTAMTLMIVCHGVMYVAPQFWLILLSRVFLGIAITAFWAIAISLSARLAPKGVSIGLSTSIIVTGITLATTLGVPIGTWLGEALGWRTAFASMMGLGVVALIWQAWALPTLPAAQEKVGFKDLLEIFRFSNARLGIIVLILAVIAHFGTFTYVRVLFEQGGNYSSAFFSSLLLMYGVGGLVGNWLAGYGASKQVHTTFLVVMISLFAMLLLATLMTTNATGSVVLMLFWGLIFAAIPVCANVWMFMTVPHLMEDGTGSAMIVFIFQSMIAVGSFFGGIAVDHVGIHSLMYGAALLPLLSVVLLLVFKKHSAHLVMAEPSA</sequence>
<feature type="transmembrane region" description="Helical" evidence="7">
    <location>
        <begin position="359"/>
        <end position="380"/>
    </location>
</feature>
<feature type="transmembrane region" description="Helical" evidence="7">
    <location>
        <begin position="100"/>
        <end position="118"/>
    </location>
</feature>